<gene>
    <name evidence="1" type="ORF">LCGC14_1754680</name>
</gene>
<sequence>MNPQVKLIYKILLTGGKVEDFAQVPNNGYMIWLEPNPKLTTNDRFRMFGSNAKWIEIFIHPDTKGFYKEYYDKL</sequence>
<proteinExistence type="predicted"/>
<protein>
    <submittedName>
        <fullName evidence="1">Uncharacterized protein</fullName>
    </submittedName>
</protein>
<reference evidence="1" key="1">
    <citation type="journal article" date="2015" name="Nature">
        <title>Complex archaea that bridge the gap between prokaryotes and eukaryotes.</title>
        <authorList>
            <person name="Spang A."/>
            <person name="Saw J.H."/>
            <person name="Jorgensen S.L."/>
            <person name="Zaremba-Niedzwiedzka K."/>
            <person name="Martijn J."/>
            <person name="Lind A.E."/>
            <person name="van Eijk R."/>
            <person name="Schleper C."/>
            <person name="Guy L."/>
            <person name="Ettema T.J."/>
        </authorList>
    </citation>
    <scope>NUCLEOTIDE SEQUENCE</scope>
</reference>
<organism evidence="1">
    <name type="scientific">marine sediment metagenome</name>
    <dbReference type="NCBI Taxonomy" id="412755"/>
    <lineage>
        <taxon>unclassified sequences</taxon>
        <taxon>metagenomes</taxon>
        <taxon>ecological metagenomes</taxon>
    </lineage>
</organism>
<dbReference type="EMBL" id="LAZR01016237">
    <property type="protein sequence ID" value="KKM05382.1"/>
    <property type="molecule type" value="Genomic_DNA"/>
</dbReference>
<dbReference type="AlphaFoldDB" id="A0A0F9HQ80"/>
<name>A0A0F9HQ80_9ZZZZ</name>
<comment type="caution">
    <text evidence="1">The sequence shown here is derived from an EMBL/GenBank/DDBJ whole genome shotgun (WGS) entry which is preliminary data.</text>
</comment>
<evidence type="ECO:0000313" key="1">
    <source>
        <dbReference type="EMBL" id="KKM05382.1"/>
    </source>
</evidence>
<accession>A0A0F9HQ80</accession>